<dbReference type="InterPro" id="IPR001907">
    <property type="entry name" value="ClpP"/>
</dbReference>
<accession>A0A0F9Q141</accession>
<comment type="similarity">
    <text evidence="1">Belongs to the peptidase S14 family.</text>
</comment>
<dbReference type="GO" id="GO:0004176">
    <property type="term" value="F:ATP-dependent peptidase activity"/>
    <property type="evidence" value="ECO:0007669"/>
    <property type="project" value="InterPro"/>
</dbReference>
<dbReference type="InterPro" id="IPR029045">
    <property type="entry name" value="ClpP/crotonase-like_dom_sf"/>
</dbReference>
<reference evidence="2" key="1">
    <citation type="journal article" date="2015" name="Nature">
        <title>Complex archaea that bridge the gap between prokaryotes and eukaryotes.</title>
        <authorList>
            <person name="Spang A."/>
            <person name="Saw J.H."/>
            <person name="Jorgensen S.L."/>
            <person name="Zaremba-Niedzwiedzka K."/>
            <person name="Martijn J."/>
            <person name="Lind A.E."/>
            <person name="van Eijk R."/>
            <person name="Schleper C."/>
            <person name="Guy L."/>
            <person name="Ettema T.J."/>
        </authorList>
    </citation>
    <scope>NUCLEOTIDE SEQUENCE</scope>
</reference>
<dbReference type="PRINTS" id="PR00127">
    <property type="entry name" value="CLPPROTEASEP"/>
</dbReference>
<dbReference type="PANTHER" id="PTHR10381">
    <property type="entry name" value="ATP-DEPENDENT CLP PROTEASE PROTEOLYTIC SUBUNIT"/>
    <property type="match status" value="1"/>
</dbReference>
<evidence type="ECO:0000313" key="2">
    <source>
        <dbReference type="EMBL" id="KKN37630.1"/>
    </source>
</evidence>
<dbReference type="GO" id="GO:0051117">
    <property type="term" value="F:ATPase binding"/>
    <property type="evidence" value="ECO:0007669"/>
    <property type="project" value="TreeGrafter"/>
</dbReference>
<dbReference type="AlphaFoldDB" id="A0A0F9Q141"/>
<dbReference type="Pfam" id="PF00574">
    <property type="entry name" value="CLP_protease"/>
    <property type="match status" value="1"/>
</dbReference>
<organism evidence="2">
    <name type="scientific">marine sediment metagenome</name>
    <dbReference type="NCBI Taxonomy" id="412755"/>
    <lineage>
        <taxon>unclassified sequences</taxon>
        <taxon>metagenomes</taxon>
        <taxon>ecological metagenomes</taxon>
    </lineage>
</organism>
<sequence length="224" mass="24562">MSQNIPAKAVPALIKKLNADARKANAEAYAFELEGAVGDLQLAGAIRIEKERLASNKFHHVFNYIGGIDQNSVAICMDQLTLWDRLDPGCGIEIVFNSPGGSVMAGMALFDHIQAIRKAGHQVTTVSNGYAASMAGILLQAGDIRVIGKESYVLIHQISSGAVGKIGEIEDVVKFLKLVSKRVLGIFADRSNKPASYFEKHWERTDWWLDSEECMKIGFVDEVR</sequence>
<name>A0A0F9Q141_9ZZZZ</name>
<gene>
    <name evidence="2" type="ORF">LCGC14_0761450</name>
</gene>
<dbReference type="Gene3D" id="3.90.226.10">
    <property type="entry name" value="2-enoyl-CoA Hydratase, Chain A, domain 1"/>
    <property type="match status" value="1"/>
</dbReference>
<evidence type="ECO:0000256" key="1">
    <source>
        <dbReference type="ARBA" id="ARBA00007039"/>
    </source>
</evidence>
<dbReference type="SUPFAM" id="SSF52096">
    <property type="entry name" value="ClpP/crotonase"/>
    <property type="match status" value="1"/>
</dbReference>
<dbReference type="PANTHER" id="PTHR10381:SF11">
    <property type="entry name" value="ATP-DEPENDENT CLP PROTEASE PROTEOLYTIC SUBUNIT, MITOCHONDRIAL"/>
    <property type="match status" value="1"/>
</dbReference>
<dbReference type="InterPro" id="IPR023562">
    <property type="entry name" value="ClpP/TepA"/>
</dbReference>
<dbReference type="GO" id="GO:0006515">
    <property type="term" value="P:protein quality control for misfolded or incompletely synthesized proteins"/>
    <property type="evidence" value="ECO:0007669"/>
    <property type="project" value="TreeGrafter"/>
</dbReference>
<dbReference type="GO" id="GO:0004252">
    <property type="term" value="F:serine-type endopeptidase activity"/>
    <property type="evidence" value="ECO:0007669"/>
    <property type="project" value="InterPro"/>
</dbReference>
<protein>
    <recommendedName>
        <fullName evidence="3">ATP-dependent Clp protease proteolytic subunit</fullName>
    </recommendedName>
</protein>
<proteinExistence type="inferred from homology"/>
<dbReference type="GO" id="GO:0009368">
    <property type="term" value="C:endopeptidase Clp complex"/>
    <property type="evidence" value="ECO:0007669"/>
    <property type="project" value="TreeGrafter"/>
</dbReference>
<dbReference type="EMBL" id="LAZR01001881">
    <property type="protein sequence ID" value="KKN37630.1"/>
    <property type="molecule type" value="Genomic_DNA"/>
</dbReference>
<comment type="caution">
    <text evidence="2">The sequence shown here is derived from an EMBL/GenBank/DDBJ whole genome shotgun (WGS) entry which is preliminary data.</text>
</comment>
<evidence type="ECO:0008006" key="3">
    <source>
        <dbReference type="Google" id="ProtNLM"/>
    </source>
</evidence>